<evidence type="ECO:0000256" key="1">
    <source>
        <dbReference type="SAM" id="Phobius"/>
    </source>
</evidence>
<dbReference type="EMBL" id="QGNY01000010">
    <property type="protein sequence ID" value="PWS29857.1"/>
    <property type="molecule type" value="Genomic_DNA"/>
</dbReference>
<sequence>MSFSLHRFCYINLTGASIPIFHRDKADGGACGADVNRNLLFKKNKSHLMINFLKIVFSALLVFMCYKVISTSLESNLFQQWDFLGSIPWMRATLWDFYANIFIITLWMFYKEKNIILKISITILFVCLGSIATLAYVLVHLFKLKDGEGVKELLVNKG</sequence>
<protein>
    <recommendedName>
        <fullName evidence="4">DUF1475 domain-containing protein</fullName>
    </recommendedName>
</protein>
<gene>
    <name evidence="2" type="ORF">DF947_21200</name>
</gene>
<feature type="transmembrane region" description="Helical" evidence="1">
    <location>
        <begin position="121"/>
        <end position="142"/>
    </location>
</feature>
<evidence type="ECO:0000313" key="2">
    <source>
        <dbReference type="EMBL" id="PWS29857.1"/>
    </source>
</evidence>
<accession>A0A317EVG2</accession>
<reference evidence="3" key="1">
    <citation type="submission" date="2018-05" db="EMBL/GenBank/DDBJ databases">
        <title>Pedobacter paludis sp. nov., isolated from wetland soil.</title>
        <authorList>
            <person name="Zhang Y."/>
        </authorList>
    </citation>
    <scope>NUCLEOTIDE SEQUENCE [LARGE SCALE GENOMIC DNA]</scope>
    <source>
        <strain evidence="3">R-8</strain>
    </source>
</reference>
<dbReference type="InterPro" id="IPR009943">
    <property type="entry name" value="DUF1475"/>
</dbReference>
<feature type="transmembrane region" description="Helical" evidence="1">
    <location>
        <begin position="89"/>
        <end position="109"/>
    </location>
</feature>
<dbReference type="PANTHER" id="PTHR36318:SF3">
    <property type="entry name" value="OS06G0581300 PROTEIN"/>
    <property type="match status" value="1"/>
</dbReference>
<keyword evidence="1" id="KW-0472">Membrane</keyword>
<dbReference type="Proteomes" id="UP000245391">
    <property type="component" value="Unassembled WGS sequence"/>
</dbReference>
<evidence type="ECO:0008006" key="4">
    <source>
        <dbReference type="Google" id="ProtNLM"/>
    </source>
</evidence>
<feature type="transmembrane region" description="Helical" evidence="1">
    <location>
        <begin position="48"/>
        <end position="69"/>
    </location>
</feature>
<name>A0A317EVG2_9SPHI</name>
<dbReference type="Pfam" id="PF07343">
    <property type="entry name" value="DUF1475"/>
    <property type="match status" value="1"/>
</dbReference>
<proteinExistence type="predicted"/>
<keyword evidence="1" id="KW-1133">Transmembrane helix</keyword>
<dbReference type="RefSeq" id="WP_109932779.1">
    <property type="nucleotide sequence ID" value="NZ_QGNY01000010.1"/>
</dbReference>
<keyword evidence="3" id="KW-1185">Reference proteome</keyword>
<keyword evidence="1" id="KW-0812">Transmembrane</keyword>
<organism evidence="2 3">
    <name type="scientific">Pedobacter paludis</name>
    <dbReference type="NCBI Taxonomy" id="2203212"/>
    <lineage>
        <taxon>Bacteria</taxon>
        <taxon>Pseudomonadati</taxon>
        <taxon>Bacteroidota</taxon>
        <taxon>Sphingobacteriia</taxon>
        <taxon>Sphingobacteriales</taxon>
        <taxon>Sphingobacteriaceae</taxon>
        <taxon>Pedobacter</taxon>
    </lineage>
</organism>
<comment type="caution">
    <text evidence="2">The sequence shown here is derived from an EMBL/GenBank/DDBJ whole genome shotgun (WGS) entry which is preliminary data.</text>
</comment>
<evidence type="ECO:0000313" key="3">
    <source>
        <dbReference type="Proteomes" id="UP000245391"/>
    </source>
</evidence>
<dbReference type="AlphaFoldDB" id="A0A317EVG2"/>
<dbReference type="PANTHER" id="PTHR36318">
    <property type="entry name" value="OS06G0581300 PROTEIN"/>
    <property type="match status" value="1"/>
</dbReference>